<dbReference type="EC" id="1.1.1.-" evidence="5"/>
<feature type="domain" description="Mannitol dehydrogenase C-terminal" evidence="4">
    <location>
        <begin position="284"/>
        <end position="473"/>
    </location>
</feature>
<accession>A0ABV0HI93</accession>
<evidence type="ECO:0000256" key="2">
    <source>
        <dbReference type="ARBA" id="ARBA00023027"/>
    </source>
</evidence>
<dbReference type="InterPro" id="IPR000669">
    <property type="entry name" value="Mannitol_DH"/>
</dbReference>
<dbReference type="PANTHER" id="PTHR43362">
    <property type="entry name" value="MANNITOL DEHYDROGENASE DSF1-RELATED"/>
    <property type="match status" value="1"/>
</dbReference>
<keyword evidence="6" id="KW-1185">Reference proteome</keyword>
<dbReference type="EMBL" id="JAYMYY010000002">
    <property type="protein sequence ID" value="MEO3990189.1"/>
    <property type="molecule type" value="Genomic_DNA"/>
</dbReference>
<dbReference type="Pfam" id="PF01232">
    <property type="entry name" value="Mannitol_dh"/>
    <property type="match status" value="1"/>
</dbReference>
<protein>
    <submittedName>
        <fullName evidence="5">Mannitol dehydrogenase family protein</fullName>
        <ecNumber evidence="5">1.1.1.-</ecNumber>
    </submittedName>
</protein>
<dbReference type="PROSITE" id="PS00974">
    <property type="entry name" value="MANNITOL_DHGENASE"/>
    <property type="match status" value="1"/>
</dbReference>
<keyword evidence="2" id="KW-0520">NAD</keyword>
<dbReference type="InterPro" id="IPR050988">
    <property type="entry name" value="Mannitol_DH/Oxidoreductase"/>
</dbReference>
<sequence>MKREVGSIKTAYYDSATTYSRENLQTDIVHIGFGAFHRGHQAVYTDLANQQIAVPWGIFEINLFGESNLINELNNQHGLFSVLETSATAHTSRQVRSVIGGIHTPEQGIGAAIARLLEPQVKIVSLTITEKGYCIDPQTRQLDDANPLIAGDLQTPHNPRSAIGLITFALQRRKALGLQPFSVLSCDNIPDNGHLTRNAIIGFAMRLDTELAQWIEANVTFPGTMVDRIVPAMTEAQFTMLQEKTGYADPCGIVCEDFRQWVIEDNFVRGRPEWDLAGAMFVSDVQPYEEMKLRMLNGSHSFLAYNGSLAGYEFIYQCMEDPEFYAITRQLMVDEQAQTLNPTLDIDLRQYAELLLTRFSNRNVKHRTAQIAMDGSQKLPQRAITPWLQLERKNIANPVLSLLIAGWLYYVISNIENNSELTDPLLPVFREAIAHQQTGWQKALALLNTNSIFGDLAENIAFINKIELAFNKIAASGIKQTIKEITSGNHK</sequence>
<dbReference type="InterPro" id="IPR013328">
    <property type="entry name" value="6PGD_dom2"/>
</dbReference>
<dbReference type="InterPro" id="IPR023027">
    <property type="entry name" value="Mannitol_DH_CS"/>
</dbReference>
<comment type="caution">
    <text evidence="5">The sequence shown here is derived from an EMBL/GenBank/DDBJ whole genome shotgun (WGS) entry which is preliminary data.</text>
</comment>
<dbReference type="GO" id="GO:0016491">
    <property type="term" value="F:oxidoreductase activity"/>
    <property type="evidence" value="ECO:0007669"/>
    <property type="project" value="UniProtKB-KW"/>
</dbReference>
<dbReference type="RefSeq" id="WP_347794628.1">
    <property type="nucleotide sequence ID" value="NZ_JAYMYY010000002.1"/>
</dbReference>
<dbReference type="InterPro" id="IPR013131">
    <property type="entry name" value="Mannitol_DH_N"/>
</dbReference>
<evidence type="ECO:0000313" key="6">
    <source>
        <dbReference type="Proteomes" id="UP001444146"/>
    </source>
</evidence>
<dbReference type="SUPFAM" id="SSF48179">
    <property type="entry name" value="6-phosphogluconate dehydrogenase C-terminal domain-like"/>
    <property type="match status" value="1"/>
</dbReference>
<dbReference type="Pfam" id="PF08125">
    <property type="entry name" value="Mannitol_dh_C"/>
    <property type="match status" value="1"/>
</dbReference>
<dbReference type="Proteomes" id="UP001444146">
    <property type="component" value="Unassembled WGS sequence"/>
</dbReference>
<name>A0ABV0HI93_9ENTR</name>
<keyword evidence="1 5" id="KW-0560">Oxidoreductase</keyword>
<dbReference type="InterPro" id="IPR008927">
    <property type="entry name" value="6-PGluconate_DH-like_C_sf"/>
</dbReference>
<proteinExistence type="predicted"/>
<gene>
    <name evidence="5" type="ORF">VSR74_10205</name>
</gene>
<reference evidence="5 6" key="1">
    <citation type="submission" date="2024-01" db="EMBL/GenBank/DDBJ databases">
        <title>Pseudocitrobacter sp. Endophytic strain Cyp-38L.</title>
        <authorList>
            <person name="Amer M.A."/>
            <person name="Hamed S.M."/>
        </authorList>
    </citation>
    <scope>NUCLEOTIDE SEQUENCE [LARGE SCALE GENOMIC DNA]</scope>
    <source>
        <strain evidence="5 6">Cyp38S</strain>
    </source>
</reference>
<dbReference type="InterPro" id="IPR013118">
    <property type="entry name" value="Mannitol_DH_C"/>
</dbReference>
<evidence type="ECO:0000259" key="4">
    <source>
        <dbReference type="Pfam" id="PF08125"/>
    </source>
</evidence>
<dbReference type="Gene3D" id="1.10.1040.10">
    <property type="entry name" value="N-(1-d-carboxylethyl)-l-norvaline Dehydrogenase, domain 2"/>
    <property type="match status" value="1"/>
</dbReference>
<dbReference type="SUPFAM" id="SSF51735">
    <property type="entry name" value="NAD(P)-binding Rossmann-fold domains"/>
    <property type="match status" value="1"/>
</dbReference>
<evidence type="ECO:0000313" key="5">
    <source>
        <dbReference type="EMBL" id="MEO3990189.1"/>
    </source>
</evidence>
<dbReference type="Gene3D" id="3.40.50.720">
    <property type="entry name" value="NAD(P)-binding Rossmann-like Domain"/>
    <property type="match status" value="1"/>
</dbReference>
<evidence type="ECO:0000259" key="3">
    <source>
        <dbReference type="Pfam" id="PF01232"/>
    </source>
</evidence>
<organism evidence="5 6">
    <name type="scientific">Pseudocitrobacter cyperus</name>
    <dbReference type="NCBI Taxonomy" id="3112843"/>
    <lineage>
        <taxon>Bacteria</taxon>
        <taxon>Pseudomonadati</taxon>
        <taxon>Pseudomonadota</taxon>
        <taxon>Gammaproteobacteria</taxon>
        <taxon>Enterobacterales</taxon>
        <taxon>Enterobacteriaceae</taxon>
        <taxon>Pseudocitrobacter</taxon>
    </lineage>
</organism>
<feature type="domain" description="Mannitol dehydrogenase N-terminal" evidence="3">
    <location>
        <begin position="27"/>
        <end position="275"/>
    </location>
</feature>
<dbReference type="InterPro" id="IPR036291">
    <property type="entry name" value="NAD(P)-bd_dom_sf"/>
</dbReference>
<dbReference type="PANTHER" id="PTHR43362:SF1">
    <property type="entry name" value="MANNITOL DEHYDROGENASE 2-RELATED"/>
    <property type="match status" value="1"/>
</dbReference>
<dbReference type="PRINTS" id="PR00084">
    <property type="entry name" value="MTLDHDRGNASE"/>
</dbReference>
<evidence type="ECO:0000256" key="1">
    <source>
        <dbReference type="ARBA" id="ARBA00023002"/>
    </source>
</evidence>